<keyword evidence="6" id="KW-0732">Signal</keyword>
<dbReference type="GO" id="GO:0009279">
    <property type="term" value="C:cell outer membrane"/>
    <property type="evidence" value="ECO:0007669"/>
    <property type="project" value="UniProtKB-SubCell"/>
</dbReference>
<keyword evidence="5 11" id="KW-0812">Transmembrane</keyword>
<evidence type="ECO:0000313" key="16">
    <source>
        <dbReference type="Proteomes" id="UP000037600"/>
    </source>
</evidence>
<keyword evidence="3 11" id="KW-0813">Transport</keyword>
<dbReference type="InterPro" id="IPR000531">
    <property type="entry name" value="Beta-barrel_TonB"/>
</dbReference>
<dbReference type="EMBL" id="LAZL01000011">
    <property type="protein sequence ID" value="KMT65539.1"/>
    <property type="molecule type" value="Genomic_DNA"/>
</dbReference>
<evidence type="ECO:0008006" key="17">
    <source>
        <dbReference type="Google" id="ProtNLM"/>
    </source>
</evidence>
<evidence type="ECO:0000256" key="2">
    <source>
        <dbReference type="ARBA" id="ARBA00008143"/>
    </source>
</evidence>
<dbReference type="Proteomes" id="UP000037600">
    <property type="component" value="Unassembled WGS sequence"/>
</dbReference>
<dbReference type="Gene3D" id="2.170.130.10">
    <property type="entry name" value="TonB-dependent receptor, plug domain"/>
    <property type="match status" value="1"/>
</dbReference>
<gene>
    <name evidence="15" type="ORF">XM47_08525</name>
</gene>
<accession>A0A0J8GW77</accession>
<dbReference type="Gene3D" id="2.40.170.20">
    <property type="entry name" value="TonB-dependent receptor, beta-barrel domain"/>
    <property type="match status" value="1"/>
</dbReference>
<sequence>MNKLELDHISITAQRQPIVSSKLIGNSHLITNRQINQISAQHLNQLFNQSAGTWLSRGNGQESLLAIRSPVFTGTGSCGEFLTAENGVPLRAKGFCNVNQTFDYHYFNASNIEVIKGTHSARYGANALHGLINLSSPLIGINEVANQASLIIGPNQYANLKIHNTKMLDYANEYAVGLSLKHDGGYQESSGYKELKLNAQFATQGEQFKVTHIASINYLDQQTAGYLQAGKNAYQDRSITKQNDHPQAFRKAKALRYQAKIEAQTDHYAWTLTPYLRANDMSFLMHFLPGTPVEENGHSSIGFSGQFTNLDQTNSSWLIGLDTEYTQGYLKQTQANQTNTSSNFLNSILPKGKHYDYQVNSLNQAIYAQLSYPITTNTVINSAIRYDQISYDYDNQMNSGNTQENGENCQIANCRYTRPADRKDTFQHVSYNLELGYQFNSNLFGYAKFDHGFRAPHNTELYKLQNGQLKPDITDQTIDTLETGIHFLSDKYRLDVSLYTAKKSNVIFFDSNRNYVNHAKTEHEGIEVESSIEVSPSFSIQANFSWAKHRYANDINQTDLDGNESLADLTDNDIDTAPRFMAGINLDWQLTENLKTQLATKHLSNYYLDPENQHEYSGHTIFDLMTAYQINSNIELKLNIFNLLDKTYAERADFAFGQYRYFVGRPREVFIGVSYWPD</sequence>
<protein>
    <recommendedName>
        <fullName evidence="17">TonB-dependent receptor</fullName>
    </recommendedName>
</protein>
<dbReference type="STRING" id="1513271.XM47_08525"/>
<dbReference type="PATRIC" id="fig|1513271.3.peg.1737"/>
<keyword evidence="4 11" id="KW-1134">Transmembrane beta strand</keyword>
<evidence type="ECO:0000256" key="5">
    <source>
        <dbReference type="ARBA" id="ARBA00022692"/>
    </source>
</evidence>
<evidence type="ECO:0000256" key="3">
    <source>
        <dbReference type="ARBA" id="ARBA00022448"/>
    </source>
</evidence>
<evidence type="ECO:0000313" key="15">
    <source>
        <dbReference type="EMBL" id="KMT65539.1"/>
    </source>
</evidence>
<dbReference type="Pfam" id="PF00593">
    <property type="entry name" value="TonB_dep_Rec_b-barrel"/>
    <property type="match status" value="1"/>
</dbReference>
<evidence type="ECO:0000256" key="9">
    <source>
        <dbReference type="ARBA" id="ARBA00023170"/>
    </source>
</evidence>
<evidence type="ECO:0000259" key="13">
    <source>
        <dbReference type="Pfam" id="PF00593"/>
    </source>
</evidence>
<organism evidence="15 16">
    <name type="scientific">Catenovulum maritimum</name>
    <dbReference type="NCBI Taxonomy" id="1513271"/>
    <lineage>
        <taxon>Bacteria</taxon>
        <taxon>Pseudomonadati</taxon>
        <taxon>Pseudomonadota</taxon>
        <taxon>Gammaproteobacteria</taxon>
        <taxon>Alteromonadales</taxon>
        <taxon>Alteromonadaceae</taxon>
        <taxon>Catenovulum</taxon>
    </lineage>
</organism>
<comment type="caution">
    <text evidence="15">The sequence shown here is derived from an EMBL/GenBank/DDBJ whole genome shotgun (WGS) entry which is preliminary data.</text>
</comment>
<name>A0A0J8GW77_9ALTE</name>
<evidence type="ECO:0000256" key="1">
    <source>
        <dbReference type="ARBA" id="ARBA00004571"/>
    </source>
</evidence>
<feature type="domain" description="TonB-dependent receptor plug" evidence="14">
    <location>
        <begin position="28"/>
        <end position="130"/>
    </location>
</feature>
<dbReference type="Pfam" id="PF07715">
    <property type="entry name" value="Plug"/>
    <property type="match status" value="1"/>
</dbReference>
<dbReference type="GO" id="GO:0015344">
    <property type="term" value="F:siderophore uptake transmembrane transporter activity"/>
    <property type="evidence" value="ECO:0007669"/>
    <property type="project" value="TreeGrafter"/>
</dbReference>
<reference evidence="15 16" key="1">
    <citation type="submission" date="2015-04" db="EMBL/GenBank/DDBJ databases">
        <title>Draft Genome Sequence of the Novel Agar-Digesting Marine Bacterium Q1.</title>
        <authorList>
            <person name="Li Y."/>
            <person name="Li D."/>
            <person name="Chen G."/>
            <person name="Du Z."/>
        </authorList>
    </citation>
    <scope>NUCLEOTIDE SEQUENCE [LARGE SCALE GENOMIC DNA]</scope>
    <source>
        <strain evidence="15 16">Q1</strain>
    </source>
</reference>
<evidence type="ECO:0000256" key="8">
    <source>
        <dbReference type="ARBA" id="ARBA00023136"/>
    </source>
</evidence>
<dbReference type="InterPro" id="IPR012910">
    <property type="entry name" value="Plug_dom"/>
</dbReference>
<evidence type="ECO:0000256" key="6">
    <source>
        <dbReference type="ARBA" id="ARBA00022729"/>
    </source>
</evidence>
<keyword evidence="8 11" id="KW-0472">Membrane</keyword>
<evidence type="ECO:0000256" key="12">
    <source>
        <dbReference type="RuleBase" id="RU003357"/>
    </source>
</evidence>
<dbReference type="InterPro" id="IPR036942">
    <property type="entry name" value="Beta-barrel_TonB_sf"/>
</dbReference>
<comment type="similarity">
    <text evidence="2">Belongs to the TonB-dependent receptor family. Hemoglobin/haptoglobin binding protein subfamily.</text>
</comment>
<evidence type="ECO:0000256" key="4">
    <source>
        <dbReference type="ARBA" id="ARBA00022452"/>
    </source>
</evidence>
<evidence type="ECO:0000259" key="14">
    <source>
        <dbReference type="Pfam" id="PF07715"/>
    </source>
</evidence>
<keyword evidence="10 11" id="KW-0998">Cell outer membrane</keyword>
<dbReference type="AlphaFoldDB" id="A0A0J8GW77"/>
<keyword evidence="9" id="KW-0675">Receptor</keyword>
<keyword evidence="7 12" id="KW-0798">TonB box</keyword>
<evidence type="ECO:0000256" key="7">
    <source>
        <dbReference type="ARBA" id="ARBA00023077"/>
    </source>
</evidence>
<evidence type="ECO:0000256" key="10">
    <source>
        <dbReference type="ARBA" id="ARBA00023237"/>
    </source>
</evidence>
<dbReference type="PROSITE" id="PS52016">
    <property type="entry name" value="TONB_DEPENDENT_REC_3"/>
    <property type="match status" value="1"/>
</dbReference>
<keyword evidence="16" id="KW-1185">Reference proteome</keyword>
<dbReference type="SUPFAM" id="SSF56935">
    <property type="entry name" value="Porins"/>
    <property type="match status" value="1"/>
</dbReference>
<dbReference type="GO" id="GO:0044718">
    <property type="term" value="P:siderophore transmembrane transport"/>
    <property type="evidence" value="ECO:0007669"/>
    <property type="project" value="TreeGrafter"/>
</dbReference>
<feature type="domain" description="TonB-dependent receptor-like beta-barrel" evidence="13">
    <location>
        <begin position="209"/>
        <end position="643"/>
    </location>
</feature>
<proteinExistence type="inferred from homology"/>
<dbReference type="InterPro" id="IPR037066">
    <property type="entry name" value="Plug_dom_sf"/>
</dbReference>
<dbReference type="PANTHER" id="PTHR30069">
    <property type="entry name" value="TONB-DEPENDENT OUTER MEMBRANE RECEPTOR"/>
    <property type="match status" value="1"/>
</dbReference>
<comment type="subcellular location">
    <subcellularLocation>
        <location evidence="1 11">Cell outer membrane</location>
        <topology evidence="1 11">Multi-pass membrane protein</topology>
    </subcellularLocation>
</comment>
<dbReference type="PANTHER" id="PTHR30069:SF29">
    <property type="entry name" value="HEMOGLOBIN AND HEMOGLOBIN-HAPTOGLOBIN-BINDING PROTEIN 1-RELATED"/>
    <property type="match status" value="1"/>
</dbReference>
<evidence type="ECO:0000256" key="11">
    <source>
        <dbReference type="PROSITE-ProRule" id="PRU01360"/>
    </source>
</evidence>
<dbReference type="InterPro" id="IPR039426">
    <property type="entry name" value="TonB-dep_rcpt-like"/>
</dbReference>